<name>A0A1M6YB93_9BACT</name>
<sequence>MKVLMKLLLIIAVYCVTVVSVKADPLDSLQHKELVQRGVAALKQVMAQNAWNEANGQAENNKYLVRLDTTYIHQKEDEKGAGRLWQKEFVSSEQEAIINEALKKVNHAADNKKEFGVYVMVFNSYILNLTKTVDPKDPVPNLLSLKKYAEPGAVDVIDQAIDDLNQEIWDQVGFSQNDFTVRIGIVYGREVLLYNRAVSKVMAVTQAQGNGISSGKLQILNANLKGVSSIGSPVAYLTTYPAALYKAFRAKTVPVKLKNKFKPSLNTYFSELADKAPKEYKDGGKDPSPPASRGVPVIDYSHGISPEEMKKILEGINSTSAETGYEPKIFITSYVTPDDVLQKVKDYVANPAGNKEIVIWVHIDADKSIQYEYGYGKDVPEQQDISAFAAILSKVLPELHGNPLADMFDAIAGLIGKAIVPPKYYDPEDPKYNSLPGLVLGTTIGNAVALPIAPILLAIRGSADTDKFSMTRVNFAFTVGLWNGTVDFVKGIANSLNMLSGGKEWDNMKEGLQKLGDLYEKEGISGVFGMFGTMIKDAHTGNPCKVSHTIGVDVINIASFYFAFAKTGAAAQIGRMMEAIDPLTYVFKGVGKITTYAFKISEKAVKGIYQMGKFVVRIHVEPLGPILQWLDQATGKWNYFRFKNDLVLAMADGKQLAIAPNTLNNAKQEAYRFIEAVEENGQVFRDNAGNMLVIVENAGKQELALGRIIKTIEQIDNLLKDFPKLKSKLDEFGEEFKRAFMDDFGEDAAMLKKMEANATHVADHLNPTNWKKLKLFEAAAEKAGDFTQLMAKLEGLNIEDRLRFFSQFGDNADILRLFDKGTEVSMETWKVLSVFPDACKLLENQKFFQKLLTNSKAAALKLDHARLAQIFEARALATRNVSEFASFRDDLGHFVEHFSHVENAESVIANLAKTQYNGAGYIGEEFVIYLLRNAKSPFKASAVKKFQFYLKGEGRYVDIVTSEGVGDVFNELKSVQSFTSAYAKQLLVDLENVLTLDNMRWLVRGKGDFAGAGGLAKLKTQVEAALKQVDVNPALLSKYVPRNQTKDEFVKFVMKNFEDIFQIIE</sequence>
<dbReference type="AlphaFoldDB" id="A0A1M6YB93"/>
<dbReference type="Proteomes" id="UP000184420">
    <property type="component" value="Unassembled WGS sequence"/>
</dbReference>
<dbReference type="RefSeq" id="WP_073078918.1">
    <property type="nucleotide sequence ID" value="NZ_FRBL01000002.1"/>
</dbReference>
<proteinExistence type="predicted"/>
<evidence type="ECO:0000313" key="2">
    <source>
        <dbReference type="Proteomes" id="UP000184420"/>
    </source>
</evidence>
<dbReference type="EMBL" id="FRBL01000002">
    <property type="protein sequence ID" value="SHL15526.1"/>
    <property type="molecule type" value="Genomic_DNA"/>
</dbReference>
<dbReference type="STRING" id="1419482.SAMN05444266_102238"/>
<reference evidence="1 2" key="1">
    <citation type="submission" date="2016-11" db="EMBL/GenBank/DDBJ databases">
        <authorList>
            <person name="Jaros S."/>
            <person name="Januszkiewicz K."/>
            <person name="Wedrychowicz H."/>
        </authorList>
    </citation>
    <scope>NUCLEOTIDE SEQUENCE [LARGE SCALE GENOMIC DNA]</scope>
    <source>
        <strain evidence="1 2">DSM 27406</strain>
    </source>
</reference>
<gene>
    <name evidence="1" type="ORF">SAMN05444266_102238</name>
</gene>
<keyword evidence="2" id="KW-1185">Reference proteome</keyword>
<organism evidence="1 2">
    <name type="scientific">Chitinophaga jiangningensis</name>
    <dbReference type="NCBI Taxonomy" id="1419482"/>
    <lineage>
        <taxon>Bacteria</taxon>
        <taxon>Pseudomonadati</taxon>
        <taxon>Bacteroidota</taxon>
        <taxon>Chitinophagia</taxon>
        <taxon>Chitinophagales</taxon>
        <taxon>Chitinophagaceae</taxon>
        <taxon>Chitinophaga</taxon>
    </lineage>
</organism>
<evidence type="ECO:0000313" key="1">
    <source>
        <dbReference type="EMBL" id="SHL15526.1"/>
    </source>
</evidence>
<protein>
    <submittedName>
        <fullName evidence="1">Uncharacterized protein</fullName>
    </submittedName>
</protein>
<accession>A0A1M6YB93</accession>
<dbReference type="OrthoDB" id="619058at2"/>